<dbReference type="EMBL" id="KX011352">
    <property type="protein sequence ID" value="ANW11431.1"/>
    <property type="molecule type" value="mRNA"/>
</dbReference>
<dbReference type="AlphaFoldDB" id="A0A1B1V3E1"/>
<proteinExistence type="evidence at transcript level"/>
<reference evidence="2" key="1">
    <citation type="journal article" date="2016" name="PLoS Negl. Trop. Dis.">
        <title>Molecular Diversity between Salivary Proteins from New World and Old World Sand Flies with Emphasis on Bichromomyia olmeca, the Sand Fly Vector of Leishmania mexicana in Mesoamerica.</title>
        <authorList>
            <person name="Abdeladhim M."/>
            <person name="V Coutinho-Abreu I."/>
            <person name="Townsend S."/>
            <person name="Pasos-Pinto S."/>
            <person name="Sanchez L."/>
            <person name="Rasouli M."/>
            <person name="B Guimaraes-Costa A."/>
            <person name="Aslan H."/>
            <person name="Francischetti I.M."/>
            <person name="Oliveira F."/>
            <person name="Becker I."/>
            <person name="Kamhawi S."/>
            <person name="Ribeiro J.M."/>
            <person name="Jochim R.C."/>
            <person name="Valenzuela J.G."/>
        </authorList>
    </citation>
    <scope>NUCLEOTIDE SEQUENCE</scope>
    <source>
        <tissue evidence="2">Salivary gland</tissue>
    </source>
</reference>
<organism evidence="2">
    <name type="scientific">Bichromomyia olmeca</name>
    <dbReference type="NCBI Taxonomy" id="715919"/>
    <lineage>
        <taxon>Eukaryota</taxon>
        <taxon>Metazoa</taxon>
        <taxon>Ecdysozoa</taxon>
        <taxon>Arthropoda</taxon>
        <taxon>Hexapoda</taxon>
        <taxon>Insecta</taxon>
        <taxon>Pterygota</taxon>
        <taxon>Neoptera</taxon>
        <taxon>Endopterygota</taxon>
        <taxon>Diptera</taxon>
        <taxon>Nematocera</taxon>
        <taxon>Psychodoidea</taxon>
        <taxon>Psychodidae</taxon>
        <taxon>Bichromomyia</taxon>
    </lineage>
</organism>
<feature type="signal peptide" evidence="1">
    <location>
        <begin position="1"/>
        <end position="20"/>
    </location>
</feature>
<sequence>MKCFILFAIFFLVGPYRVYGADEANCKKGLAESAQTLVVQCNNGVIEPGSDPFDVDKVGDLLDAEGIKKVKECIASEKGTDCNSFLKIGECLIGKDFCKHLK</sequence>
<keyword evidence="1" id="KW-0732">Signal</keyword>
<evidence type="ECO:0000313" key="2">
    <source>
        <dbReference type="EMBL" id="ANW11431.1"/>
    </source>
</evidence>
<protein>
    <submittedName>
        <fullName evidence="2">LolSALOc</fullName>
    </submittedName>
</protein>
<name>A0A1B1V3E1_9DIPT</name>
<accession>A0A1B1V3E1</accession>
<feature type="chain" id="PRO_5008531016" evidence="1">
    <location>
        <begin position="21"/>
        <end position="102"/>
    </location>
</feature>
<evidence type="ECO:0000256" key="1">
    <source>
        <dbReference type="SAM" id="SignalP"/>
    </source>
</evidence>